<gene>
    <name evidence="4" type="ORF">BpHYR1_048426</name>
</gene>
<evidence type="ECO:0000259" key="3">
    <source>
        <dbReference type="Pfam" id="PF15739"/>
    </source>
</evidence>
<sequence>MTSESKNLLNKISNRILNEQSFDIKTYTSGHLNENHLWKPPEQKTHKTWKSSLPNIKSEPDQEDFIEANSSLKILKTLKRYEDLKLPSIDTNKQLPVSDKEIALKILKNYASKGATKEEKFKNIQQYERNVLQTEDLKISNVLHSNDLANYLEKKLIQELEELDDKDCSESKLIVMRLNVFSQIFHELTTESDIFGDLFSKIKSEYDDYLFYLMKNPAEIDPRVAENFYQMSNLFEQTREERLANKEQIQQLDAELESIQDGIKKYSDYNDQLEKRIKLEEDFYNEKIQDHIEARPLDTNKSKQIIKKPSKCEKIEYTKESILKKLDDLKNLSQKLKSDFVPSVVITNLNQTIKDIEIETQKINEQNKFLRKQEQEAENDLKEFLIQQDKTEFADENVE</sequence>
<name>A0A3M7SSB5_BRAPC</name>
<feature type="domain" description="Translin-associated factor X-interacting protein 1 N-terminal" evidence="3">
    <location>
        <begin position="153"/>
        <end position="265"/>
    </location>
</feature>
<dbReference type="AlphaFoldDB" id="A0A3M7SSB5"/>
<dbReference type="EMBL" id="REGN01000853">
    <property type="protein sequence ID" value="RNA38582.1"/>
    <property type="molecule type" value="Genomic_DNA"/>
</dbReference>
<accession>A0A3M7SSB5</accession>
<dbReference type="STRING" id="10195.A0A3M7SSB5"/>
<evidence type="ECO:0000313" key="5">
    <source>
        <dbReference type="Proteomes" id="UP000276133"/>
    </source>
</evidence>
<comment type="caution">
    <text evidence="4">The sequence shown here is derived from an EMBL/GenBank/DDBJ whole genome shotgun (WGS) entry which is preliminary data.</text>
</comment>
<organism evidence="4 5">
    <name type="scientific">Brachionus plicatilis</name>
    <name type="common">Marine rotifer</name>
    <name type="synonym">Brachionus muelleri</name>
    <dbReference type="NCBI Taxonomy" id="10195"/>
    <lineage>
        <taxon>Eukaryota</taxon>
        <taxon>Metazoa</taxon>
        <taxon>Spiralia</taxon>
        <taxon>Gnathifera</taxon>
        <taxon>Rotifera</taxon>
        <taxon>Eurotatoria</taxon>
        <taxon>Monogononta</taxon>
        <taxon>Pseudotrocha</taxon>
        <taxon>Ploima</taxon>
        <taxon>Brachionidae</taxon>
        <taxon>Brachionus</taxon>
    </lineage>
</organism>
<dbReference type="InterPro" id="IPR032755">
    <property type="entry name" value="TSNAXIP1_N"/>
</dbReference>
<dbReference type="Pfam" id="PF15739">
    <property type="entry name" value="TSNAXIP1_N"/>
    <property type="match status" value="1"/>
</dbReference>
<dbReference type="PANTHER" id="PTHR34916">
    <property type="entry name" value="GI:13385330"/>
    <property type="match status" value="1"/>
</dbReference>
<feature type="coiled-coil region" evidence="2">
    <location>
        <begin position="319"/>
        <end position="387"/>
    </location>
</feature>
<dbReference type="PANTHER" id="PTHR34916:SF1">
    <property type="entry name" value="GI:13385330"/>
    <property type="match status" value="1"/>
</dbReference>
<evidence type="ECO:0000313" key="4">
    <source>
        <dbReference type="EMBL" id="RNA38582.1"/>
    </source>
</evidence>
<keyword evidence="5" id="KW-1185">Reference proteome</keyword>
<evidence type="ECO:0000256" key="1">
    <source>
        <dbReference type="ARBA" id="ARBA00023054"/>
    </source>
</evidence>
<proteinExistence type="predicted"/>
<reference evidence="4 5" key="1">
    <citation type="journal article" date="2018" name="Sci. Rep.">
        <title>Genomic signatures of local adaptation to the degree of environmental predictability in rotifers.</title>
        <authorList>
            <person name="Franch-Gras L."/>
            <person name="Hahn C."/>
            <person name="Garcia-Roger E.M."/>
            <person name="Carmona M.J."/>
            <person name="Serra M."/>
            <person name="Gomez A."/>
        </authorList>
    </citation>
    <scope>NUCLEOTIDE SEQUENCE [LARGE SCALE GENOMIC DNA]</scope>
    <source>
        <strain evidence="4">HYR1</strain>
    </source>
</reference>
<dbReference type="Proteomes" id="UP000276133">
    <property type="component" value="Unassembled WGS sequence"/>
</dbReference>
<protein>
    <recommendedName>
        <fullName evidence="3">Translin-associated factor X-interacting protein 1 N-terminal domain-containing protein</fullName>
    </recommendedName>
</protein>
<dbReference type="OrthoDB" id="10024479at2759"/>
<keyword evidence="1 2" id="KW-0175">Coiled coil</keyword>
<evidence type="ECO:0000256" key="2">
    <source>
        <dbReference type="SAM" id="Coils"/>
    </source>
</evidence>